<keyword evidence="2" id="KW-0812">Transmembrane</keyword>
<feature type="transmembrane region" description="Helical" evidence="2">
    <location>
        <begin position="44"/>
        <end position="65"/>
    </location>
</feature>
<evidence type="ECO:0000256" key="2">
    <source>
        <dbReference type="SAM" id="Phobius"/>
    </source>
</evidence>
<organism evidence="3 4">
    <name type="scientific">Meripilus lineatus</name>
    <dbReference type="NCBI Taxonomy" id="2056292"/>
    <lineage>
        <taxon>Eukaryota</taxon>
        <taxon>Fungi</taxon>
        <taxon>Dikarya</taxon>
        <taxon>Basidiomycota</taxon>
        <taxon>Agaricomycotina</taxon>
        <taxon>Agaricomycetes</taxon>
        <taxon>Polyporales</taxon>
        <taxon>Meripilaceae</taxon>
        <taxon>Meripilus</taxon>
    </lineage>
</organism>
<feature type="region of interest" description="Disordered" evidence="1">
    <location>
        <begin position="96"/>
        <end position="121"/>
    </location>
</feature>
<proteinExistence type="predicted"/>
<evidence type="ECO:0000313" key="4">
    <source>
        <dbReference type="Proteomes" id="UP001212997"/>
    </source>
</evidence>
<protein>
    <submittedName>
        <fullName evidence="3">Uncharacterized protein</fullName>
    </submittedName>
</protein>
<reference evidence="3" key="1">
    <citation type="submission" date="2022-07" db="EMBL/GenBank/DDBJ databases">
        <title>Genome Sequence of Physisporinus lineatus.</title>
        <authorList>
            <person name="Buettner E."/>
        </authorList>
    </citation>
    <scope>NUCLEOTIDE SEQUENCE</scope>
    <source>
        <strain evidence="3">VT162</strain>
    </source>
</reference>
<dbReference type="EMBL" id="JANAWD010000156">
    <property type="protein sequence ID" value="KAJ3485347.1"/>
    <property type="molecule type" value="Genomic_DNA"/>
</dbReference>
<accession>A0AAD5V429</accession>
<gene>
    <name evidence="3" type="ORF">NLI96_g5015</name>
</gene>
<dbReference type="Proteomes" id="UP001212997">
    <property type="component" value="Unassembled WGS sequence"/>
</dbReference>
<evidence type="ECO:0000313" key="3">
    <source>
        <dbReference type="EMBL" id="KAJ3485347.1"/>
    </source>
</evidence>
<sequence>MSSAVFGPLSRRVLPIARTPARRAYSTAENVRTRSSHAQFYSDLVPGMIPIALLGSAVFLGLRLLQSNLSQERYLDEARERVQELEAEIEVLRQQKLAQSQAKEDASPQSDAPPRKRGWFW</sequence>
<dbReference type="AlphaFoldDB" id="A0AAD5V429"/>
<evidence type="ECO:0000256" key="1">
    <source>
        <dbReference type="SAM" id="MobiDB-lite"/>
    </source>
</evidence>
<keyword evidence="2" id="KW-1133">Transmembrane helix</keyword>
<name>A0AAD5V429_9APHY</name>
<keyword evidence="4" id="KW-1185">Reference proteome</keyword>
<keyword evidence="2" id="KW-0472">Membrane</keyword>
<comment type="caution">
    <text evidence="3">The sequence shown here is derived from an EMBL/GenBank/DDBJ whole genome shotgun (WGS) entry which is preliminary data.</text>
</comment>